<name>A0ABU3QJ89_9ACTN</name>
<sequence length="112" mass="12210">MDIGLGDAVAALRDDLMEAVRRGEGREVTFDVGPIEMEFLVELRQEARAKAGFRAWVVTADAEGAAARGRSHRIMVTLTPRRGGGPVRISAQDRDLPGGEAPEDEVRARRAR</sequence>
<evidence type="ECO:0000259" key="2">
    <source>
        <dbReference type="Pfam" id="PF19631"/>
    </source>
</evidence>
<protein>
    <submittedName>
        <fullName evidence="3">Trypco2 family protein</fullName>
    </submittedName>
</protein>
<evidence type="ECO:0000313" key="3">
    <source>
        <dbReference type="EMBL" id="MDT9682806.1"/>
    </source>
</evidence>
<proteinExistence type="predicted"/>
<dbReference type="Proteomes" id="UP001250181">
    <property type="component" value="Unassembled WGS sequence"/>
</dbReference>
<organism evidence="3 4">
    <name type="scientific">Streptomyces tamarix</name>
    <dbReference type="NCBI Taxonomy" id="3078565"/>
    <lineage>
        <taxon>Bacteria</taxon>
        <taxon>Bacillati</taxon>
        <taxon>Actinomycetota</taxon>
        <taxon>Actinomycetes</taxon>
        <taxon>Kitasatosporales</taxon>
        <taxon>Streptomycetaceae</taxon>
        <taxon>Streptomyces</taxon>
    </lineage>
</organism>
<feature type="domain" description="Trypsin-co-occurring" evidence="2">
    <location>
        <begin position="3"/>
        <end position="80"/>
    </location>
</feature>
<dbReference type="EMBL" id="JAWCTQ010000012">
    <property type="protein sequence ID" value="MDT9682806.1"/>
    <property type="molecule type" value="Genomic_DNA"/>
</dbReference>
<gene>
    <name evidence="3" type="ORF">RND61_12095</name>
</gene>
<dbReference type="RefSeq" id="WP_315877886.1">
    <property type="nucleotide sequence ID" value="NZ_JAWCTQ010000012.1"/>
</dbReference>
<dbReference type="InterPro" id="IPR045608">
    <property type="entry name" value="Trypco2"/>
</dbReference>
<accession>A0ABU3QJ89</accession>
<feature type="region of interest" description="Disordered" evidence="1">
    <location>
        <begin position="79"/>
        <end position="112"/>
    </location>
</feature>
<dbReference type="Pfam" id="PF19631">
    <property type="entry name" value="Trypco2"/>
    <property type="match status" value="1"/>
</dbReference>
<keyword evidence="4" id="KW-1185">Reference proteome</keyword>
<evidence type="ECO:0000313" key="4">
    <source>
        <dbReference type="Proteomes" id="UP001250181"/>
    </source>
</evidence>
<evidence type="ECO:0000256" key="1">
    <source>
        <dbReference type="SAM" id="MobiDB-lite"/>
    </source>
</evidence>
<comment type="caution">
    <text evidence="3">The sequence shown here is derived from an EMBL/GenBank/DDBJ whole genome shotgun (WGS) entry which is preliminary data.</text>
</comment>
<reference evidence="3 4" key="1">
    <citation type="submission" date="2023-09" db="EMBL/GenBank/DDBJ databases">
        <title>Streptomyces sp. nov.: A antagonism against Alternaria gaisen Producing Streptochlin, Isolated from Tamarix root soil.</title>
        <authorList>
            <person name="Chen Y."/>
        </authorList>
    </citation>
    <scope>NUCLEOTIDE SEQUENCE [LARGE SCALE GENOMIC DNA]</scope>
    <source>
        <strain evidence="3 4">TRM76323</strain>
    </source>
</reference>